<dbReference type="SUPFAM" id="SSF53335">
    <property type="entry name" value="S-adenosyl-L-methionine-dependent methyltransferases"/>
    <property type="match status" value="1"/>
</dbReference>
<keyword evidence="10" id="KW-0489">Methyltransferase</keyword>
<evidence type="ECO:0000313" key="11">
    <source>
        <dbReference type="Proteomes" id="UP001199106"/>
    </source>
</evidence>
<keyword evidence="1 10" id="KW-0808">Transferase</keyword>
<dbReference type="PANTHER" id="PTHR43675:SF8">
    <property type="entry name" value="ARSENITE METHYLTRANSFERASE"/>
    <property type="match status" value="1"/>
</dbReference>
<keyword evidence="11" id="KW-1185">Reference proteome</keyword>
<dbReference type="PANTHER" id="PTHR43675">
    <property type="entry name" value="ARSENITE METHYLTRANSFERASE"/>
    <property type="match status" value="1"/>
</dbReference>
<comment type="catalytic activity">
    <reaction evidence="6">
        <text>arsenic triglutathione + [thioredoxin]-dithiol + S-adenosyl-L-methionine + 2 H2O = methylarsonous acid + [thioredoxin]-disulfide + 3 glutathione + S-adenosyl-L-homocysteine + H(+)</text>
        <dbReference type="Rhea" id="RHEA:69460"/>
        <dbReference type="Rhea" id="RHEA-COMP:10698"/>
        <dbReference type="Rhea" id="RHEA-COMP:10700"/>
        <dbReference type="ChEBI" id="CHEBI:15377"/>
        <dbReference type="ChEBI" id="CHEBI:15378"/>
        <dbReference type="ChEBI" id="CHEBI:17826"/>
        <dbReference type="ChEBI" id="CHEBI:29950"/>
        <dbReference type="ChEBI" id="CHEBI:50058"/>
        <dbReference type="ChEBI" id="CHEBI:57856"/>
        <dbReference type="ChEBI" id="CHEBI:57925"/>
        <dbReference type="ChEBI" id="CHEBI:59789"/>
        <dbReference type="ChEBI" id="CHEBI:183640"/>
        <dbReference type="EC" id="2.1.1.137"/>
    </reaction>
</comment>
<name>A0AAD4IGN5_9PLEO</name>
<dbReference type="GO" id="GO:0032259">
    <property type="term" value="P:methylation"/>
    <property type="evidence" value="ECO:0007669"/>
    <property type="project" value="UniProtKB-KW"/>
</dbReference>
<sequence>MDSTYSTIHARYTATALSVPPNKNNTSTVARAFGYTEANLSSIPTDSNIGLSCGNPLALANLKRGETVIDLGCGAGLDVFLAAKRVGETGRVVGVDMNEHMLHKARLNAEKACIRNVSFLHCLISDIPQLTNATADVMISNCVINLVPDGSKHLVFREIYRLLKPGGRVAISDILLKKDLPEALKNNVALLVGCVAGASKKGEYEGWLREAGFEEVIVVEAGGDLNVYKGGVEPSSCCGGDGGVAEDMKRELQDIDLNEWAASFKIYAVKP</sequence>
<dbReference type="EC" id="2.1.1.137" evidence="4"/>
<keyword evidence="2" id="KW-0949">S-adenosyl-L-methionine</keyword>
<dbReference type="Pfam" id="PF13847">
    <property type="entry name" value="Methyltransf_31"/>
    <property type="match status" value="1"/>
</dbReference>
<reference evidence="10" key="1">
    <citation type="submission" date="2021-07" db="EMBL/GenBank/DDBJ databases">
        <title>Genome Resource of American Ginseng Black Spot Pathogen Alternaria panax.</title>
        <authorList>
            <person name="Qiu C."/>
            <person name="Wang W."/>
            <person name="Liu Z."/>
        </authorList>
    </citation>
    <scope>NUCLEOTIDE SEQUENCE</scope>
    <source>
        <strain evidence="10">BNCC115425</strain>
    </source>
</reference>
<evidence type="ECO:0000256" key="5">
    <source>
        <dbReference type="ARBA" id="ARBA00034545"/>
    </source>
</evidence>
<dbReference type="Proteomes" id="UP001199106">
    <property type="component" value="Unassembled WGS sequence"/>
</dbReference>
<evidence type="ECO:0000256" key="2">
    <source>
        <dbReference type="ARBA" id="ARBA00022691"/>
    </source>
</evidence>
<evidence type="ECO:0000259" key="9">
    <source>
        <dbReference type="Pfam" id="PF13847"/>
    </source>
</evidence>
<accession>A0AAD4IGN5</accession>
<dbReference type="EMBL" id="JAANER010000002">
    <property type="protein sequence ID" value="KAG9194098.1"/>
    <property type="molecule type" value="Genomic_DNA"/>
</dbReference>
<evidence type="ECO:0000256" key="6">
    <source>
        <dbReference type="ARBA" id="ARBA00047941"/>
    </source>
</evidence>
<evidence type="ECO:0000256" key="8">
    <source>
        <dbReference type="ARBA" id="ARBA00048428"/>
    </source>
</evidence>
<dbReference type="InterPro" id="IPR029063">
    <property type="entry name" value="SAM-dependent_MTases_sf"/>
</dbReference>
<evidence type="ECO:0000256" key="7">
    <source>
        <dbReference type="ARBA" id="ARBA00047943"/>
    </source>
</evidence>
<dbReference type="AlphaFoldDB" id="A0AAD4IGN5"/>
<organism evidence="10 11">
    <name type="scientific">Alternaria panax</name>
    <dbReference type="NCBI Taxonomy" id="48097"/>
    <lineage>
        <taxon>Eukaryota</taxon>
        <taxon>Fungi</taxon>
        <taxon>Dikarya</taxon>
        <taxon>Ascomycota</taxon>
        <taxon>Pezizomycotina</taxon>
        <taxon>Dothideomycetes</taxon>
        <taxon>Pleosporomycetidae</taxon>
        <taxon>Pleosporales</taxon>
        <taxon>Pleosporineae</taxon>
        <taxon>Pleosporaceae</taxon>
        <taxon>Alternaria</taxon>
        <taxon>Alternaria sect. Panax</taxon>
    </lineage>
</organism>
<dbReference type="InterPro" id="IPR025714">
    <property type="entry name" value="Methyltranfer_dom"/>
</dbReference>
<feature type="domain" description="Methyltransferase" evidence="9">
    <location>
        <begin position="63"/>
        <end position="212"/>
    </location>
</feature>
<comment type="similarity">
    <text evidence="3">Belongs to the methyltransferase superfamily. Arsenite methyltransferase family.</text>
</comment>
<proteinExistence type="inferred from homology"/>
<evidence type="ECO:0000256" key="4">
    <source>
        <dbReference type="ARBA" id="ARBA00034521"/>
    </source>
</evidence>
<dbReference type="Gene3D" id="3.40.50.150">
    <property type="entry name" value="Vaccinia Virus protein VP39"/>
    <property type="match status" value="1"/>
</dbReference>
<comment type="catalytic activity">
    <reaction evidence="8">
        <text>arsenic triglutathione + 3 [thioredoxin]-dithiol + 3 S-adenosyl-L-methionine = trimethylarsine + 3 [thioredoxin]-disulfide + 3 glutathione + 3 S-adenosyl-L-homocysteine + 3 H(+)</text>
        <dbReference type="Rhea" id="RHEA:69432"/>
        <dbReference type="Rhea" id="RHEA-COMP:10698"/>
        <dbReference type="Rhea" id="RHEA-COMP:10700"/>
        <dbReference type="ChEBI" id="CHEBI:15378"/>
        <dbReference type="ChEBI" id="CHEBI:27130"/>
        <dbReference type="ChEBI" id="CHEBI:29950"/>
        <dbReference type="ChEBI" id="CHEBI:50058"/>
        <dbReference type="ChEBI" id="CHEBI:57856"/>
        <dbReference type="ChEBI" id="CHEBI:57925"/>
        <dbReference type="ChEBI" id="CHEBI:59789"/>
        <dbReference type="ChEBI" id="CHEBI:183640"/>
        <dbReference type="EC" id="2.1.1.137"/>
    </reaction>
</comment>
<protein>
    <recommendedName>
        <fullName evidence="5">Arsenite methyltransferase</fullName>
        <ecNumber evidence="4">2.1.1.137</ecNumber>
    </recommendedName>
</protein>
<evidence type="ECO:0000313" key="10">
    <source>
        <dbReference type="EMBL" id="KAG9194098.1"/>
    </source>
</evidence>
<dbReference type="InterPro" id="IPR026669">
    <property type="entry name" value="Arsenite_MeTrfase-like"/>
</dbReference>
<comment type="catalytic activity">
    <reaction evidence="7">
        <text>arsenic triglutathione + 2 [thioredoxin]-dithiol + 2 S-adenosyl-L-methionine + H2O = dimethylarsinous acid + 2 [thioredoxin]-disulfide + 3 glutathione + 2 S-adenosyl-L-homocysteine + 2 H(+)</text>
        <dbReference type="Rhea" id="RHEA:69464"/>
        <dbReference type="Rhea" id="RHEA-COMP:10698"/>
        <dbReference type="Rhea" id="RHEA-COMP:10700"/>
        <dbReference type="ChEBI" id="CHEBI:15377"/>
        <dbReference type="ChEBI" id="CHEBI:15378"/>
        <dbReference type="ChEBI" id="CHEBI:23808"/>
        <dbReference type="ChEBI" id="CHEBI:29950"/>
        <dbReference type="ChEBI" id="CHEBI:50058"/>
        <dbReference type="ChEBI" id="CHEBI:57856"/>
        <dbReference type="ChEBI" id="CHEBI:57925"/>
        <dbReference type="ChEBI" id="CHEBI:59789"/>
        <dbReference type="ChEBI" id="CHEBI:183640"/>
        <dbReference type="EC" id="2.1.1.137"/>
    </reaction>
</comment>
<dbReference type="GO" id="GO:0030791">
    <property type="term" value="F:arsenite methyltransferase activity"/>
    <property type="evidence" value="ECO:0007669"/>
    <property type="project" value="UniProtKB-EC"/>
</dbReference>
<evidence type="ECO:0000256" key="1">
    <source>
        <dbReference type="ARBA" id="ARBA00022679"/>
    </source>
</evidence>
<evidence type="ECO:0000256" key="3">
    <source>
        <dbReference type="ARBA" id="ARBA00034487"/>
    </source>
</evidence>
<dbReference type="CDD" id="cd02440">
    <property type="entry name" value="AdoMet_MTases"/>
    <property type="match status" value="1"/>
</dbReference>
<comment type="caution">
    <text evidence="10">The sequence shown here is derived from an EMBL/GenBank/DDBJ whole genome shotgun (WGS) entry which is preliminary data.</text>
</comment>
<gene>
    <name evidence="10" type="ORF">G6011_04133</name>
</gene>